<dbReference type="NCBIfam" id="TIGR00912">
    <property type="entry name" value="2A0309"/>
    <property type="match status" value="1"/>
</dbReference>
<keyword evidence="4" id="KW-0309">Germination</keyword>
<dbReference type="GO" id="GO:0009847">
    <property type="term" value="P:spore germination"/>
    <property type="evidence" value="ECO:0007669"/>
    <property type="project" value="InterPro"/>
</dbReference>
<evidence type="ECO:0000313" key="9">
    <source>
        <dbReference type="EMBL" id="KIE45636.1"/>
    </source>
</evidence>
<dbReference type="Pfam" id="PF03845">
    <property type="entry name" value="Spore_permease"/>
    <property type="match status" value="1"/>
</dbReference>
<dbReference type="PANTHER" id="PTHR34975">
    <property type="entry name" value="SPORE GERMINATION PROTEIN A2"/>
    <property type="match status" value="1"/>
</dbReference>
<feature type="transmembrane region" description="Helical" evidence="8">
    <location>
        <begin position="12"/>
        <end position="29"/>
    </location>
</feature>
<accession>A0A0C1R577</accession>
<proteinExistence type="inferred from homology"/>
<keyword evidence="6 8" id="KW-1133">Transmembrane helix</keyword>
<dbReference type="EMBL" id="AYSO01000019">
    <property type="protein sequence ID" value="KIE45636.1"/>
    <property type="molecule type" value="Genomic_DNA"/>
</dbReference>
<dbReference type="PANTHER" id="PTHR34975:SF2">
    <property type="entry name" value="SPORE GERMINATION PROTEIN A2"/>
    <property type="match status" value="1"/>
</dbReference>
<evidence type="ECO:0000256" key="3">
    <source>
        <dbReference type="ARBA" id="ARBA00022448"/>
    </source>
</evidence>
<evidence type="ECO:0000256" key="5">
    <source>
        <dbReference type="ARBA" id="ARBA00022692"/>
    </source>
</evidence>
<comment type="similarity">
    <text evidence="2">Belongs to the amino acid-polyamine-organocation (APC) superfamily. Spore germination protein (SGP) (TC 2.A.3.9) family.</text>
</comment>
<feature type="transmembrane region" description="Helical" evidence="8">
    <location>
        <begin position="41"/>
        <end position="61"/>
    </location>
</feature>
<reference evidence="9 10" key="1">
    <citation type="journal article" date="2015" name="Infect. Genet. Evol.">
        <title>Genomic sequences of six botulinum neurotoxin-producing strains representing three clostridial species illustrate the mobility and diversity of botulinum neurotoxin genes.</title>
        <authorList>
            <person name="Smith T.J."/>
            <person name="Hill K.K."/>
            <person name="Xie G."/>
            <person name="Foley B.T."/>
            <person name="Williamson C.H."/>
            <person name="Foster J.T."/>
            <person name="Johnson S.L."/>
            <person name="Chertkov O."/>
            <person name="Teshima H."/>
            <person name="Gibbons H.S."/>
            <person name="Johnsky L.A."/>
            <person name="Karavis M.A."/>
            <person name="Smith L.A."/>
        </authorList>
    </citation>
    <scope>NUCLEOTIDE SEQUENCE [LARGE SCALE GENOMIC DNA]</scope>
    <source>
        <strain evidence="9 10">CDC 2741</strain>
    </source>
</reference>
<feature type="transmembrane region" description="Helical" evidence="8">
    <location>
        <begin position="121"/>
        <end position="138"/>
    </location>
</feature>
<comment type="subcellular location">
    <subcellularLocation>
        <location evidence="1">Membrane</location>
        <topology evidence="1">Multi-pass membrane protein</topology>
    </subcellularLocation>
</comment>
<dbReference type="RefSeq" id="WP_039635137.1">
    <property type="nucleotide sequence ID" value="NZ_AYSO01000019.1"/>
</dbReference>
<feature type="transmembrane region" description="Helical" evidence="8">
    <location>
        <begin position="147"/>
        <end position="164"/>
    </location>
</feature>
<comment type="caution">
    <text evidence="9">The sequence shown here is derived from an EMBL/GenBank/DDBJ whole genome shotgun (WGS) entry which is preliminary data.</text>
</comment>
<dbReference type="Gene3D" id="1.20.1740.10">
    <property type="entry name" value="Amino acid/polyamine transporter I"/>
    <property type="match status" value="1"/>
</dbReference>
<evidence type="ECO:0000256" key="8">
    <source>
        <dbReference type="SAM" id="Phobius"/>
    </source>
</evidence>
<feature type="transmembrane region" description="Helical" evidence="8">
    <location>
        <begin position="184"/>
        <end position="204"/>
    </location>
</feature>
<dbReference type="Proteomes" id="UP000031366">
    <property type="component" value="Unassembled WGS sequence"/>
</dbReference>
<evidence type="ECO:0000256" key="7">
    <source>
        <dbReference type="ARBA" id="ARBA00023136"/>
    </source>
</evidence>
<dbReference type="GO" id="GO:0016020">
    <property type="term" value="C:membrane"/>
    <property type="evidence" value="ECO:0007669"/>
    <property type="project" value="UniProtKB-SubCell"/>
</dbReference>
<keyword evidence="7 8" id="KW-0472">Membrane</keyword>
<dbReference type="AlphaFoldDB" id="A0A0C1R577"/>
<feature type="transmembrane region" description="Helical" evidence="8">
    <location>
        <begin position="338"/>
        <end position="357"/>
    </location>
</feature>
<evidence type="ECO:0000256" key="6">
    <source>
        <dbReference type="ARBA" id="ARBA00022989"/>
    </source>
</evidence>
<feature type="transmembrane region" description="Helical" evidence="8">
    <location>
        <begin position="216"/>
        <end position="236"/>
    </location>
</feature>
<keyword evidence="10" id="KW-1185">Reference proteome</keyword>
<evidence type="ECO:0000313" key="10">
    <source>
        <dbReference type="Proteomes" id="UP000031366"/>
    </source>
</evidence>
<dbReference type="STRING" id="29341.RSJ17_21285"/>
<evidence type="ECO:0000256" key="1">
    <source>
        <dbReference type="ARBA" id="ARBA00004141"/>
    </source>
</evidence>
<feature type="transmembrane region" description="Helical" evidence="8">
    <location>
        <begin position="81"/>
        <end position="101"/>
    </location>
</feature>
<gene>
    <name evidence="9" type="ORF">U732_2594</name>
</gene>
<evidence type="ECO:0000256" key="4">
    <source>
        <dbReference type="ARBA" id="ARBA00022544"/>
    </source>
</evidence>
<keyword evidence="3" id="KW-0813">Transport</keyword>
<keyword evidence="5 8" id="KW-0812">Transmembrane</keyword>
<dbReference type="InterPro" id="IPR004761">
    <property type="entry name" value="Spore_GerAB"/>
</dbReference>
<name>A0A0C1R577_9CLOT</name>
<evidence type="ECO:0000256" key="2">
    <source>
        <dbReference type="ARBA" id="ARBA00007998"/>
    </source>
</evidence>
<organism evidence="9 10">
    <name type="scientific">Clostridium argentinense CDC 2741</name>
    <dbReference type="NCBI Taxonomy" id="1418104"/>
    <lineage>
        <taxon>Bacteria</taxon>
        <taxon>Bacillati</taxon>
        <taxon>Bacillota</taxon>
        <taxon>Clostridia</taxon>
        <taxon>Eubacteriales</taxon>
        <taxon>Clostridiaceae</taxon>
        <taxon>Clostridium</taxon>
    </lineage>
</organism>
<protein>
    <submittedName>
        <fullName evidence="9">Spore germination family protein</fullName>
    </submittedName>
</protein>
<feature type="transmembrane region" description="Helical" evidence="8">
    <location>
        <begin position="303"/>
        <end position="322"/>
    </location>
</feature>
<dbReference type="OrthoDB" id="2716906at2"/>
<sequence length="367" mass="42077">MKNNDFIREHGLFTSLVVSMIGVGVFYGPSSLAKIVGRDGWISALIMGVVLFLLLYIINHLMKLNDYRDIVTILNNTYGRILGNIISLAYAIIMIYILSISLRVFADVINMYLLQKTPREFIIVIMIFMGVYLVRGGLKNIVHFNEITFWIMVIPTVFILLLNIPNSNFSMLLPMLKEKPISYVKGALDILFLINGFCIVFVLLPHVKRKESITKIFRSSSIFIALFYAITFIFVISTLSVEQTAERIFPTITMLKSINTRSGILERWDGLVMALWILFYFTTFCNTYYFSSYIVRKSLNLEHVKISSILFVPVIYIAALYPESMIETHTGDISRSKMIFIISIIVVIIISYLISLLKKKRSIENES</sequence>
<feature type="transmembrane region" description="Helical" evidence="8">
    <location>
        <begin position="271"/>
        <end position="291"/>
    </location>
</feature>